<protein>
    <submittedName>
        <fullName evidence="1">Uncharacterized protein</fullName>
    </submittedName>
</protein>
<dbReference type="AlphaFoldDB" id="A0A9P4JYY8"/>
<name>A0A9P4JYY8_9PLEO</name>
<evidence type="ECO:0000313" key="1">
    <source>
        <dbReference type="EMBL" id="KAF2259133.1"/>
    </source>
</evidence>
<accession>A0A9P4JYY8</accession>
<proteinExistence type="predicted"/>
<dbReference type="Proteomes" id="UP000800093">
    <property type="component" value="Unassembled WGS sequence"/>
</dbReference>
<organism evidence="1 2">
    <name type="scientific">Lojkania enalia</name>
    <dbReference type="NCBI Taxonomy" id="147567"/>
    <lineage>
        <taxon>Eukaryota</taxon>
        <taxon>Fungi</taxon>
        <taxon>Dikarya</taxon>
        <taxon>Ascomycota</taxon>
        <taxon>Pezizomycotina</taxon>
        <taxon>Dothideomycetes</taxon>
        <taxon>Pleosporomycetidae</taxon>
        <taxon>Pleosporales</taxon>
        <taxon>Pleosporales incertae sedis</taxon>
        <taxon>Lojkania</taxon>
    </lineage>
</organism>
<sequence>MSTAKALYLQSCIAKKLRRDKNYLRKSIAHKNLCEKLQPFVLKAENRLPKSGEELDSATGGECAWLNIEWNKRIGSFEERIAISLGAERLAALTLDDKGEDCDLFRRSLSEK</sequence>
<reference evidence="2" key="1">
    <citation type="journal article" date="2020" name="Stud. Mycol.">
        <title>101 Dothideomycetes genomes: A test case for predicting lifestyles and emergence of pathogens.</title>
        <authorList>
            <person name="Haridas S."/>
            <person name="Albert R."/>
            <person name="Binder M."/>
            <person name="Bloem J."/>
            <person name="LaButti K."/>
            <person name="Salamov A."/>
            <person name="Andreopoulos B."/>
            <person name="Baker S."/>
            <person name="Barry K."/>
            <person name="Bills G."/>
            <person name="Bluhm B."/>
            <person name="Cannon C."/>
            <person name="Castanera R."/>
            <person name="Culley D."/>
            <person name="Daum C."/>
            <person name="Ezra D."/>
            <person name="Gonzalez J."/>
            <person name="Henrissat B."/>
            <person name="Kuo A."/>
            <person name="Liang C."/>
            <person name="Lipzen A."/>
            <person name="Lutzoni F."/>
            <person name="Magnuson J."/>
            <person name="Mondo S."/>
            <person name="Nolan M."/>
            <person name="Ohm R."/>
            <person name="Pangilinan J."/>
            <person name="Park H.-J."/>
            <person name="Ramirez L."/>
            <person name="Alfaro M."/>
            <person name="Sun H."/>
            <person name="Tritt A."/>
            <person name="Yoshinaga Y."/>
            <person name="Zwiers L.-H."/>
            <person name="Turgeon B."/>
            <person name="Goodwin S."/>
            <person name="Spatafora J."/>
            <person name="Crous P."/>
            <person name="Grigoriev I."/>
        </authorList>
    </citation>
    <scope>NUCLEOTIDE SEQUENCE [LARGE SCALE GENOMIC DNA]</scope>
    <source>
        <strain evidence="2">CBS 304.66</strain>
    </source>
</reference>
<comment type="caution">
    <text evidence="1">The sequence shown here is derived from an EMBL/GenBank/DDBJ whole genome shotgun (WGS) entry which is preliminary data.</text>
</comment>
<dbReference type="EMBL" id="ML986719">
    <property type="protein sequence ID" value="KAF2259133.1"/>
    <property type="molecule type" value="Genomic_DNA"/>
</dbReference>
<evidence type="ECO:0000313" key="2">
    <source>
        <dbReference type="Proteomes" id="UP000800093"/>
    </source>
</evidence>
<gene>
    <name evidence="1" type="ORF">CC78DRAFT_586291</name>
</gene>
<keyword evidence="2" id="KW-1185">Reference proteome</keyword>